<dbReference type="RefSeq" id="WP_347926237.1">
    <property type="nucleotide sequence ID" value="NZ_CP157199.1"/>
</dbReference>
<keyword evidence="2" id="KW-0863">Zinc-finger</keyword>
<evidence type="ECO:0000256" key="2">
    <source>
        <dbReference type="ARBA" id="ARBA00022771"/>
    </source>
</evidence>
<dbReference type="InterPro" id="IPR000962">
    <property type="entry name" value="Znf_DskA_TraR"/>
</dbReference>
<organism evidence="6">
    <name type="scientific">Pontimicrobium sp. SW4</name>
    <dbReference type="NCBI Taxonomy" id="3153519"/>
    <lineage>
        <taxon>Bacteria</taxon>
        <taxon>Pseudomonadati</taxon>
        <taxon>Bacteroidota</taxon>
        <taxon>Flavobacteriia</taxon>
        <taxon>Flavobacteriales</taxon>
        <taxon>Flavobacteriaceae</taxon>
        <taxon>Pontimicrobium</taxon>
    </lineage>
</organism>
<sequence length="65" mass="7242">MDTLKNKSINEAALKQAEQKLKNLKVGLSNINDTDFGLCFKCHNQIPLGRILLVPHARYCVNCAS</sequence>
<evidence type="ECO:0000256" key="4">
    <source>
        <dbReference type="PROSITE-ProRule" id="PRU00510"/>
    </source>
</evidence>
<evidence type="ECO:0000313" key="6">
    <source>
        <dbReference type="EMBL" id="XBG62778.1"/>
    </source>
</evidence>
<protein>
    <submittedName>
        <fullName evidence="6">TraR/DksA C4-type zinc finger protein</fullName>
    </submittedName>
</protein>
<reference evidence="6" key="1">
    <citation type="submission" date="2024-05" db="EMBL/GenBank/DDBJ databases">
        <title>Pontimicrobium maritimus sp. nov., isolated form sea water.</title>
        <authorList>
            <person name="Muhammad N."/>
            <person name="Vuong T.Q."/>
            <person name="Han H.L."/>
            <person name="Kim S.-G."/>
        </authorList>
    </citation>
    <scope>NUCLEOTIDE SEQUENCE</scope>
    <source>
        <strain evidence="6">SW4</strain>
    </source>
</reference>
<evidence type="ECO:0000256" key="3">
    <source>
        <dbReference type="ARBA" id="ARBA00022833"/>
    </source>
</evidence>
<name>A0AAU7BXE2_9FLAO</name>
<dbReference type="PROSITE" id="PS51128">
    <property type="entry name" value="ZF_DKSA_2"/>
    <property type="match status" value="1"/>
</dbReference>
<dbReference type="GO" id="GO:0008270">
    <property type="term" value="F:zinc ion binding"/>
    <property type="evidence" value="ECO:0007669"/>
    <property type="project" value="UniProtKB-KW"/>
</dbReference>
<dbReference type="EMBL" id="CP157199">
    <property type="protein sequence ID" value="XBG62778.1"/>
    <property type="molecule type" value="Genomic_DNA"/>
</dbReference>
<feature type="zinc finger region" description="dksA C4-type" evidence="4">
    <location>
        <begin position="39"/>
        <end position="63"/>
    </location>
</feature>
<dbReference type="SUPFAM" id="SSF57716">
    <property type="entry name" value="Glucocorticoid receptor-like (DNA-binding domain)"/>
    <property type="match status" value="1"/>
</dbReference>
<gene>
    <name evidence="6" type="ORF">ABGB03_07660</name>
</gene>
<keyword evidence="3" id="KW-0862">Zinc</keyword>
<keyword evidence="1" id="KW-0479">Metal-binding</keyword>
<feature type="domain" description="Zinc finger DksA/TraR C4-type" evidence="5">
    <location>
        <begin position="36"/>
        <end position="64"/>
    </location>
</feature>
<accession>A0AAU7BXE2</accession>
<dbReference type="Gene3D" id="1.20.120.910">
    <property type="entry name" value="DksA, coiled-coil domain"/>
    <property type="match status" value="1"/>
</dbReference>
<dbReference type="PANTHER" id="PTHR33823:SF4">
    <property type="entry name" value="GENERAL STRESS PROTEIN 16O"/>
    <property type="match status" value="1"/>
</dbReference>
<evidence type="ECO:0000259" key="5">
    <source>
        <dbReference type="Pfam" id="PF01258"/>
    </source>
</evidence>
<dbReference type="Pfam" id="PF01258">
    <property type="entry name" value="zf-dskA_traR"/>
    <property type="match status" value="1"/>
</dbReference>
<dbReference type="PANTHER" id="PTHR33823">
    <property type="entry name" value="RNA POLYMERASE-BINDING TRANSCRIPTION FACTOR DKSA-RELATED"/>
    <property type="match status" value="1"/>
</dbReference>
<proteinExistence type="predicted"/>
<evidence type="ECO:0000256" key="1">
    <source>
        <dbReference type="ARBA" id="ARBA00022723"/>
    </source>
</evidence>
<dbReference type="AlphaFoldDB" id="A0AAU7BXE2"/>